<keyword evidence="6" id="KW-1185">Reference proteome</keyword>
<dbReference type="PRINTS" id="PR01415">
    <property type="entry name" value="ANKYRIN"/>
</dbReference>
<sequence>MGDLSNLQISLEEDDFSPGSQSLLDNAWSHIEAEEASIPNLLDLNLGGDADDDTDDGVLLSADISSAGSSWVDLLEESRTSARNGDNQVLSTVSQFVGILSRAGISGPRHLKAFNLKARAIKIGSGTQFTVFKDKPGGFEGLVIKRVNVPLSVEEGGTFAQGTEYRRQLKSLELEVLALCNPVMRNHRNIARIVAWGYDYPQPDTPVPVLFMEAALGPLNDFLDPKEFNLVLSKGEWKASDIKYHLALDIVAGVEAMHRLGIVHGDLKPENVLVFREKSANVPFCAKLSDFGVCIDLENAAHPLTVDDYIGTNAWISPELRARTVSDFKPEMMLRFDSYSLGLVLMSIFTKDGGIVDLDMDGEDPVDVALYYLREEEYIPRFLTTAISASLRKYLAKDPWARALPNTDLLSTDSVEYASWLSASQRSCPNQLHVGTMDPVYNRGPLFWYKLDESVFSELERQYASFKADTASSFPGDVCFGLSQSVTAMKPTYVDRLVDFLTDAARQKYSPARAVYGQIIRAHGLEPKVDDATLDEWMLKAISEGYLFADPSSQISAQQILSAEQQFRDNGGFCTDPFLEKADVVHQAKSENSLGNPKQSVDRVGNTMLHVSAALGVLNTVKALIEYHGILPDVENDNGETPLYKACQAGHADVVYFLLSKGAKASVKTKAHNITTLHWLFTFPKEHIVNVATQLVNQGGADVNTVMRPSTDQSPNRFPEKIHMAHFPFELPLGSPLHWASFARNKTAIDILIDLGADINAVYHNMDMSTTPLALAVWSTEPEIVLHLLSKGANGTVKDSSGRNVLHMLSHHLPDRHGHLTHYWNYWIRHGSWENHVKKMSVLVDALVKAGVDLETVPDNGSAKSTPILLAASTARMWDGGAICAMLAAGADVESPRDRVGDTVLHAWSSITGPRIPYPASYLYVYEQIASRAISNVNVQNKWNKETPLHILATTYHPESEFKAVCDILWSQGGQTQIDLNAVDNRGMTPVFCALQSTDIDASERAMSLVRRGASLTGLVDEVKDVFYAIVWNRSLSDSQCYNLIVQILAHLEGSPLHPDDDYGKIVLKYRPVYQSHFQPLSSEQRQRSSLLTIWVAATSGRPLTTRLLLDLTEIPTLLLNEPTVAYLRLFRSTSSLNLPETLLDRVLLCAEDLRRLHLDSLRLFKAGAARERAITQNLVFDSIDIAFPQRAAERLANMPRILRMLRHEYGAKKAIEKILESENEEKQKQLRTDIMNERFYSVAGGAWDLTVLYECGYTPESQPQRDEWRIVYELNTYCDDFDEKLLRWLKDKYTDEDDEGEWRPHIKLLKTATVPLKKTPETEVFTSIRDRLLPRIIAMFKELGRVDEEGRVWIEACDETSILAEAKFEVEILDGGKIGKTRKIKK</sequence>
<feature type="repeat" description="ANK" evidence="3">
    <location>
        <begin position="735"/>
        <end position="764"/>
    </location>
</feature>
<dbReference type="SMART" id="SM00220">
    <property type="entry name" value="S_TKc"/>
    <property type="match status" value="1"/>
</dbReference>
<dbReference type="PROSITE" id="PS00108">
    <property type="entry name" value="PROTEIN_KINASE_ST"/>
    <property type="match status" value="1"/>
</dbReference>
<dbReference type="Pfam" id="PF12796">
    <property type="entry name" value="Ank_2"/>
    <property type="match status" value="1"/>
</dbReference>
<dbReference type="SMART" id="SM00248">
    <property type="entry name" value="ANK"/>
    <property type="match status" value="5"/>
</dbReference>
<dbReference type="Proteomes" id="UP000054383">
    <property type="component" value="Unassembled WGS sequence"/>
</dbReference>
<organism evidence="5 6">
    <name type="scientific">Talaromyces islandicus</name>
    <name type="common">Penicillium islandicum</name>
    <dbReference type="NCBI Taxonomy" id="28573"/>
    <lineage>
        <taxon>Eukaryota</taxon>
        <taxon>Fungi</taxon>
        <taxon>Dikarya</taxon>
        <taxon>Ascomycota</taxon>
        <taxon>Pezizomycotina</taxon>
        <taxon>Eurotiomycetes</taxon>
        <taxon>Eurotiomycetidae</taxon>
        <taxon>Eurotiales</taxon>
        <taxon>Trichocomaceae</taxon>
        <taxon>Talaromyces</taxon>
        <taxon>Talaromyces sect. Islandici</taxon>
    </lineage>
</organism>
<feature type="repeat" description="ANK" evidence="3">
    <location>
        <begin position="638"/>
        <end position="670"/>
    </location>
</feature>
<protein>
    <recommendedName>
        <fullName evidence="4">Protein kinase domain-containing protein</fullName>
    </recommendedName>
</protein>
<dbReference type="PROSITE" id="PS50011">
    <property type="entry name" value="PROTEIN_KINASE_DOM"/>
    <property type="match status" value="1"/>
</dbReference>
<dbReference type="SUPFAM" id="SSF56112">
    <property type="entry name" value="Protein kinase-like (PK-like)"/>
    <property type="match status" value="1"/>
</dbReference>
<evidence type="ECO:0000259" key="4">
    <source>
        <dbReference type="PROSITE" id="PS50011"/>
    </source>
</evidence>
<dbReference type="InterPro" id="IPR008271">
    <property type="entry name" value="Ser/Thr_kinase_AS"/>
</dbReference>
<evidence type="ECO:0000256" key="3">
    <source>
        <dbReference type="PROSITE-ProRule" id="PRU00023"/>
    </source>
</evidence>
<reference evidence="5 6" key="1">
    <citation type="submission" date="2015-04" db="EMBL/GenBank/DDBJ databases">
        <authorList>
            <person name="Syromyatnikov M.Y."/>
            <person name="Popov V.N."/>
        </authorList>
    </citation>
    <scope>NUCLEOTIDE SEQUENCE [LARGE SCALE GENOMIC DNA]</scope>
    <source>
        <strain evidence="5">WF-38-12</strain>
    </source>
</reference>
<dbReference type="EMBL" id="CVMT01000001">
    <property type="protein sequence ID" value="CRG84426.1"/>
    <property type="molecule type" value="Genomic_DNA"/>
</dbReference>
<feature type="domain" description="Protein kinase" evidence="4">
    <location>
        <begin position="117"/>
        <end position="421"/>
    </location>
</feature>
<dbReference type="GO" id="GO:0004672">
    <property type="term" value="F:protein kinase activity"/>
    <property type="evidence" value="ECO:0007669"/>
    <property type="project" value="InterPro"/>
</dbReference>
<dbReference type="InterPro" id="IPR000719">
    <property type="entry name" value="Prot_kinase_dom"/>
</dbReference>
<evidence type="ECO:0000256" key="2">
    <source>
        <dbReference type="ARBA" id="ARBA00023043"/>
    </source>
</evidence>
<dbReference type="Pfam" id="PF00069">
    <property type="entry name" value="Pkinase"/>
    <property type="match status" value="1"/>
</dbReference>
<evidence type="ECO:0000313" key="6">
    <source>
        <dbReference type="Proteomes" id="UP000054383"/>
    </source>
</evidence>
<dbReference type="Gene3D" id="1.10.510.10">
    <property type="entry name" value="Transferase(Phosphotransferase) domain 1"/>
    <property type="match status" value="1"/>
</dbReference>
<dbReference type="OMA" id="WHYWIRH"/>
<dbReference type="InterPro" id="IPR011009">
    <property type="entry name" value="Kinase-like_dom_sf"/>
</dbReference>
<evidence type="ECO:0000256" key="1">
    <source>
        <dbReference type="ARBA" id="ARBA00022737"/>
    </source>
</evidence>
<dbReference type="InterPro" id="IPR036770">
    <property type="entry name" value="Ankyrin_rpt-contain_sf"/>
</dbReference>
<dbReference type="SUPFAM" id="SSF48403">
    <property type="entry name" value="Ankyrin repeat"/>
    <property type="match status" value="2"/>
</dbReference>
<accession>A0A0U1LPL3</accession>
<gene>
    <name evidence="5" type="ORF">PISL3812_01715</name>
</gene>
<name>A0A0U1LPL3_TALIS</name>
<dbReference type="OrthoDB" id="626167at2759"/>
<dbReference type="PANTHER" id="PTHR24126:SF14">
    <property type="entry name" value="ANK_REP_REGION DOMAIN-CONTAINING PROTEIN"/>
    <property type="match status" value="1"/>
</dbReference>
<proteinExistence type="predicted"/>
<dbReference type="Gene3D" id="1.25.40.20">
    <property type="entry name" value="Ankyrin repeat-containing domain"/>
    <property type="match status" value="3"/>
</dbReference>
<keyword evidence="1" id="KW-0677">Repeat</keyword>
<dbReference type="STRING" id="28573.A0A0U1LPL3"/>
<evidence type="ECO:0000313" key="5">
    <source>
        <dbReference type="EMBL" id="CRG84426.1"/>
    </source>
</evidence>
<feature type="repeat" description="ANK" evidence="3">
    <location>
        <begin position="768"/>
        <end position="800"/>
    </location>
</feature>
<keyword evidence="2 3" id="KW-0040">ANK repeat</keyword>
<dbReference type="PROSITE" id="PS50297">
    <property type="entry name" value="ANK_REP_REGION"/>
    <property type="match status" value="2"/>
</dbReference>
<dbReference type="PANTHER" id="PTHR24126">
    <property type="entry name" value="ANKYRIN REPEAT, PH AND SEC7 DOMAIN CONTAINING PROTEIN SECG-RELATED"/>
    <property type="match status" value="1"/>
</dbReference>
<dbReference type="InterPro" id="IPR002110">
    <property type="entry name" value="Ankyrin_rpt"/>
</dbReference>
<dbReference type="PROSITE" id="PS50088">
    <property type="entry name" value="ANK_REPEAT"/>
    <property type="match status" value="3"/>
</dbReference>
<dbReference type="CDD" id="cd00180">
    <property type="entry name" value="PKc"/>
    <property type="match status" value="1"/>
</dbReference>
<dbReference type="GO" id="GO:0005524">
    <property type="term" value="F:ATP binding"/>
    <property type="evidence" value="ECO:0007669"/>
    <property type="project" value="InterPro"/>
</dbReference>